<sequence>MSHLTTALAMKMISPLDTTTNAYITKIATILKKDGFISSKFNVFPEQNPPICALCLVMGHIEALYPSNIEGVFASERSAQKVITEPEAIDAQTNSLKSLPWGSLPDYQMVALMKKPNVNVVNAAIYHVLISPLMGCFEDKSLAFAFVP</sequence>
<name>A0ACC2U068_9FUNG</name>
<accession>A0ACC2U068</accession>
<dbReference type="EMBL" id="QTSX02001617">
    <property type="protein sequence ID" value="KAJ9080006.1"/>
    <property type="molecule type" value="Genomic_DNA"/>
</dbReference>
<protein>
    <submittedName>
        <fullName evidence="1">Uncharacterized protein</fullName>
    </submittedName>
</protein>
<proteinExistence type="predicted"/>
<dbReference type="Proteomes" id="UP001165960">
    <property type="component" value="Unassembled WGS sequence"/>
</dbReference>
<evidence type="ECO:0000313" key="1">
    <source>
        <dbReference type="EMBL" id="KAJ9080006.1"/>
    </source>
</evidence>
<keyword evidence="2" id="KW-1185">Reference proteome</keyword>
<gene>
    <name evidence="1" type="ORF">DSO57_1029611</name>
</gene>
<reference evidence="1" key="1">
    <citation type="submission" date="2022-04" db="EMBL/GenBank/DDBJ databases">
        <title>Genome of the entomopathogenic fungus Entomophthora muscae.</title>
        <authorList>
            <person name="Elya C."/>
            <person name="Lovett B.R."/>
            <person name="Lee E."/>
            <person name="Macias A.M."/>
            <person name="Hajek A.E."/>
            <person name="De Bivort B.L."/>
            <person name="Kasson M.T."/>
            <person name="De Fine Licht H.H."/>
            <person name="Stajich J.E."/>
        </authorList>
    </citation>
    <scope>NUCLEOTIDE SEQUENCE</scope>
    <source>
        <strain evidence="1">Berkeley</strain>
    </source>
</reference>
<comment type="caution">
    <text evidence="1">The sequence shown here is derived from an EMBL/GenBank/DDBJ whole genome shotgun (WGS) entry which is preliminary data.</text>
</comment>
<organism evidence="1 2">
    <name type="scientific">Entomophthora muscae</name>
    <dbReference type="NCBI Taxonomy" id="34485"/>
    <lineage>
        <taxon>Eukaryota</taxon>
        <taxon>Fungi</taxon>
        <taxon>Fungi incertae sedis</taxon>
        <taxon>Zoopagomycota</taxon>
        <taxon>Entomophthoromycotina</taxon>
        <taxon>Entomophthoromycetes</taxon>
        <taxon>Entomophthorales</taxon>
        <taxon>Entomophthoraceae</taxon>
        <taxon>Entomophthora</taxon>
    </lineage>
</organism>
<evidence type="ECO:0000313" key="2">
    <source>
        <dbReference type="Proteomes" id="UP001165960"/>
    </source>
</evidence>